<name>A0ACB7T419_HYAAI</name>
<accession>A0ACB7T419</accession>
<protein>
    <submittedName>
        <fullName evidence="1">Uncharacterized protein</fullName>
    </submittedName>
</protein>
<proteinExistence type="predicted"/>
<evidence type="ECO:0000313" key="2">
    <source>
        <dbReference type="Proteomes" id="UP000821845"/>
    </source>
</evidence>
<keyword evidence="2" id="KW-1185">Reference proteome</keyword>
<sequence>MPIPEEQLAKWNAVFDLLLFRQLKDDVDDTLVQKLVSFLDASVRDDAGAALNRFSDNANASERVSYLDAVTSFLAHEPGRAWCAEHAISFSACTHCHFSASIHPCTSKETEQKIAETLTASVAATESEFGDKSKARALQSAAVCELKRALPHFVHSATHEMVADKIVQFLQNSPAAKVTRLLSVALECFAFAVKKMERLNMREGSDTLSYLKDWLQHYGLARFVWDNLQNSDGGVRASAVAAIGKLFAWEWLWTHFCSRLALVEADVIKDVSSLALDDADVFARRSAASALRIWLDRDCLGLRSRHRSALQHCASSMLCSDLDCEVQLAGLSIWKTLLGDNLNALSVDSGTNVNELLQEADNAGFGTSMKKAMASDADQEVRKEAQAFLYQLWAGLHDQCSFPAETLKMDPGLDGVSATNDEDKQVDSTETEALMDYSNASSHTDRLVAMEEVLDLGVSECLQMKLKLPENIQKPATSLEAGVLQLELVRTTDLLARLSAVGMFSKSDAEHVSLDFHSGDSLLEDILAAAASEHCDRDCY</sequence>
<reference evidence="1" key="1">
    <citation type="submission" date="2020-05" db="EMBL/GenBank/DDBJ databases">
        <title>Large-scale comparative analyses of tick genomes elucidate their genetic diversity and vector capacities.</title>
        <authorList>
            <person name="Jia N."/>
            <person name="Wang J."/>
            <person name="Shi W."/>
            <person name="Du L."/>
            <person name="Sun Y."/>
            <person name="Zhan W."/>
            <person name="Jiang J."/>
            <person name="Wang Q."/>
            <person name="Zhang B."/>
            <person name="Ji P."/>
            <person name="Sakyi L.B."/>
            <person name="Cui X."/>
            <person name="Yuan T."/>
            <person name="Jiang B."/>
            <person name="Yang W."/>
            <person name="Lam T.T.-Y."/>
            <person name="Chang Q."/>
            <person name="Ding S."/>
            <person name="Wang X."/>
            <person name="Zhu J."/>
            <person name="Ruan X."/>
            <person name="Zhao L."/>
            <person name="Wei J."/>
            <person name="Que T."/>
            <person name="Du C."/>
            <person name="Cheng J."/>
            <person name="Dai P."/>
            <person name="Han X."/>
            <person name="Huang E."/>
            <person name="Gao Y."/>
            <person name="Liu J."/>
            <person name="Shao H."/>
            <person name="Ye R."/>
            <person name="Li L."/>
            <person name="Wei W."/>
            <person name="Wang X."/>
            <person name="Wang C."/>
            <person name="Yang T."/>
            <person name="Huo Q."/>
            <person name="Li W."/>
            <person name="Guo W."/>
            <person name="Chen H."/>
            <person name="Zhou L."/>
            <person name="Ni X."/>
            <person name="Tian J."/>
            <person name="Zhou Y."/>
            <person name="Sheng Y."/>
            <person name="Liu T."/>
            <person name="Pan Y."/>
            <person name="Xia L."/>
            <person name="Li J."/>
            <person name="Zhao F."/>
            <person name="Cao W."/>
        </authorList>
    </citation>
    <scope>NUCLEOTIDE SEQUENCE</scope>
    <source>
        <tissue evidence="1">Larvae</tissue>
    </source>
</reference>
<organism evidence="1 2">
    <name type="scientific">Hyalomma asiaticum</name>
    <name type="common">Tick</name>
    <dbReference type="NCBI Taxonomy" id="266040"/>
    <lineage>
        <taxon>Eukaryota</taxon>
        <taxon>Metazoa</taxon>
        <taxon>Ecdysozoa</taxon>
        <taxon>Arthropoda</taxon>
        <taxon>Chelicerata</taxon>
        <taxon>Arachnida</taxon>
        <taxon>Acari</taxon>
        <taxon>Parasitiformes</taxon>
        <taxon>Ixodida</taxon>
        <taxon>Ixodoidea</taxon>
        <taxon>Ixodidae</taxon>
        <taxon>Hyalomminae</taxon>
        <taxon>Hyalomma</taxon>
    </lineage>
</organism>
<gene>
    <name evidence="1" type="ORF">HPB50_001781</name>
</gene>
<dbReference type="EMBL" id="CM023490">
    <property type="protein sequence ID" value="KAH6942212.1"/>
    <property type="molecule type" value="Genomic_DNA"/>
</dbReference>
<dbReference type="Proteomes" id="UP000821845">
    <property type="component" value="Chromosome 10"/>
</dbReference>
<evidence type="ECO:0000313" key="1">
    <source>
        <dbReference type="EMBL" id="KAH6942212.1"/>
    </source>
</evidence>
<comment type="caution">
    <text evidence="1">The sequence shown here is derived from an EMBL/GenBank/DDBJ whole genome shotgun (WGS) entry which is preliminary data.</text>
</comment>